<proteinExistence type="predicted"/>
<dbReference type="InterPro" id="IPR036691">
    <property type="entry name" value="Endo/exonu/phosph_ase_sf"/>
</dbReference>
<organism evidence="3 4">
    <name type="scientific">Gelidibacter algens</name>
    <dbReference type="NCBI Taxonomy" id="49280"/>
    <lineage>
        <taxon>Bacteria</taxon>
        <taxon>Pseudomonadati</taxon>
        <taxon>Bacteroidota</taxon>
        <taxon>Flavobacteriia</taxon>
        <taxon>Flavobacteriales</taxon>
        <taxon>Flavobacteriaceae</taxon>
        <taxon>Gelidibacter</taxon>
    </lineage>
</organism>
<sequence length="310" mass="35574">MAYLSTSLRYMKKFARSIRALILVLYVLLLLIHFVIKDHFQVLGVIFYAFPLPILITMGICVAILFYTHKIYILSLLGLVLGMTFFWFSTYYFFTKPVEISKNSTSVLFWNAANRKKLPVDVLSKSITSIKPDFIGLVEAENASAEDIQKLSKAFPNYEFQILKGHMLVGVKGSIEKITFKCKENSHDINFVEAQLSTGHVSFAITDTFQNPTMDKRKTLNTVLQLAIQSNTDVIIGDFNTPYESVHFRNFETEYKSFHDYGQGFSATWPFRIPLLELDQIFVTKSMTPILLEKFHHPVSDHAMLVGYFQ</sequence>
<evidence type="ECO:0000313" key="4">
    <source>
        <dbReference type="Proteomes" id="UP000248987"/>
    </source>
</evidence>
<evidence type="ECO:0000256" key="1">
    <source>
        <dbReference type="SAM" id="Phobius"/>
    </source>
</evidence>
<name>A0A327S4E5_9FLAO</name>
<comment type="caution">
    <text evidence="3">The sequence shown here is derived from an EMBL/GenBank/DDBJ whole genome shotgun (WGS) entry which is preliminary data.</text>
</comment>
<dbReference type="EMBL" id="QLLQ01000009">
    <property type="protein sequence ID" value="RAJ22463.1"/>
    <property type="molecule type" value="Genomic_DNA"/>
</dbReference>
<keyword evidence="1" id="KW-0472">Membrane</keyword>
<protein>
    <submittedName>
        <fullName evidence="3">Endonuclease/exonuclease/phosphatase family protein</fullName>
    </submittedName>
</protein>
<keyword evidence="3" id="KW-0269">Exonuclease</keyword>
<feature type="transmembrane region" description="Helical" evidence="1">
    <location>
        <begin position="73"/>
        <end position="94"/>
    </location>
</feature>
<evidence type="ECO:0000313" key="3">
    <source>
        <dbReference type="EMBL" id="RAJ22463.1"/>
    </source>
</evidence>
<keyword evidence="1" id="KW-1133">Transmembrane helix</keyword>
<evidence type="ECO:0000259" key="2">
    <source>
        <dbReference type="Pfam" id="PF03372"/>
    </source>
</evidence>
<dbReference type="GO" id="GO:0004519">
    <property type="term" value="F:endonuclease activity"/>
    <property type="evidence" value="ECO:0007669"/>
    <property type="project" value="UniProtKB-KW"/>
</dbReference>
<dbReference type="SUPFAM" id="SSF56219">
    <property type="entry name" value="DNase I-like"/>
    <property type="match status" value="1"/>
</dbReference>
<dbReference type="Proteomes" id="UP000248987">
    <property type="component" value="Unassembled WGS sequence"/>
</dbReference>
<gene>
    <name evidence="3" type="ORF">LX77_02408</name>
</gene>
<keyword evidence="3" id="KW-0540">Nuclease</keyword>
<feature type="transmembrane region" description="Helical" evidence="1">
    <location>
        <begin position="20"/>
        <end position="36"/>
    </location>
</feature>
<dbReference type="InterPro" id="IPR005135">
    <property type="entry name" value="Endo/exonuclease/phosphatase"/>
</dbReference>
<accession>A0A327S4E5</accession>
<keyword evidence="1" id="KW-0812">Transmembrane</keyword>
<dbReference type="OrthoDB" id="1434565at2"/>
<feature type="domain" description="Endonuclease/exonuclease/phosphatase" evidence="2">
    <location>
        <begin position="110"/>
        <end position="302"/>
    </location>
</feature>
<dbReference type="Gene3D" id="3.60.10.10">
    <property type="entry name" value="Endonuclease/exonuclease/phosphatase"/>
    <property type="match status" value="1"/>
</dbReference>
<keyword evidence="3" id="KW-0255">Endonuclease</keyword>
<reference evidence="3 4" key="1">
    <citation type="submission" date="2018-06" db="EMBL/GenBank/DDBJ databases">
        <title>Genomic Encyclopedia of Archaeal and Bacterial Type Strains, Phase II (KMG-II): from individual species to whole genera.</title>
        <authorList>
            <person name="Goeker M."/>
        </authorList>
    </citation>
    <scope>NUCLEOTIDE SEQUENCE [LARGE SCALE GENOMIC DNA]</scope>
    <source>
        <strain evidence="3 4">DSM 12408</strain>
    </source>
</reference>
<keyword evidence="3" id="KW-0378">Hydrolase</keyword>
<dbReference type="AlphaFoldDB" id="A0A327S4E5"/>
<dbReference type="Pfam" id="PF03372">
    <property type="entry name" value="Exo_endo_phos"/>
    <property type="match status" value="1"/>
</dbReference>
<dbReference type="GO" id="GO:0004527">
    <property type="term" value="F:exonuclease activity"/>
    <property type="evidence" value="ECO:0007669"/>
    <property type="project" value="UniProtKB-KW"/>
</dbReference>
<feature type="transmembrane region" description="Helical" evidence="1">
    <location>
        <begin position="42"/>
        <end position="66"/>
    </location>
</feature>
<keyword evidence="4" id="KW-1185">Reference proteome</keyword>